<feature type="transmembrane region" description="Helical" evidence="8">
    <location>
        <begin position="353"/>
        <end position="374"/>
    </location>
</feature>
<feature type="transmembrane region" description="Helical" evidence="8">
    <location>
        <begin position="123"/>
        <end position="144"/>
    </location>
</feature>
<feature type="transmembrane region" description="Helical" evidence="8">
    <location>
        <begin position="156"/>
        <end position="174"/>
    </location>
</feature>
<evidence type="ECO:0000313" key="10">
    <source>
        <dbReference type="EMBL" id="QDH12988.1"/>
    </source>
</evidence>
<protein>
    <submittedName>
        <fullName evidence="10">Glycosyltransferase family 39 protein</fullName>
    </submittedName>
</protein>
<dbReference type="GO" id="GO:0016763">
    <property type="term" value="F:pentosyltransferase activity"/>
    <property type="evidence" value="ECO:0007669"/>
    <property type="project" value="TreeGrafter"/>
</dbReference>
<feature type="transmembrane region" description="Helical" evidence="8">
    <location>
        <begin position="56"/>
        <end position="78"/>
    </location>
</feature>
<feature type="transmembrane region" description="Helical" evidence="8">
    <location>
        <begin position="180"/>
        <end position="198"/>
    </location>
</feature>
<dbReference type="KEGG" id="swf:E3E12_00870"/>
<feature type="transmembrane region" description="Helical" evidence="8">
    <location>
        <begin position="386"/>
        <end position="405"/>
    </location>
</feature>
<keyword evidence="2" id="KW-1003">Cell membrane</keyword>
<keyword evidence="7 8" id="KW-0472">Membrane</keyword>
<dbReference type="PANTHER" id="PTHR33908:SF11">
    <property type="entry name" value="MEMBRANE PROTEIN"/>
    <property type="match status" value="1"/>
</dbReference>
<accession>A0A4Y6U8U5</accession>
<dbReference type="Proteomes" id="UP000318709">
    <property type="component" value="Chromosome"/>
</dbReference>
<evidence type="ECO:0000256" key="1">
    <source>
        <dbReference type="ARBA" id="ARBA00004651"/>
    </source>
</evidence>
<keyword evidence="5 8" id="KW-0812">Transmembrane</keyword>
<organism evidence="10 11">
    <name type="scientific">Formicincola oecophyllae</name>
    <dbReference type="NCBI Taxonomy" id="2558361"/>
    <lineage>
        <taxon>Bacteria</taxon>
        <taxon>Pseudomonadati</taxon>
        <taxon>Pseudomonadota</taxon>
        <taxon>Alphaproteobacteria</taxon>
        <taxon>Acetobacterales</taxon>
        <taxon>Acetobacteraceae</taxon>
        <taxon>Formicincola</taxon>
    </lineage>
</organism>
<evidence type="ECO:0000256" key="5">
    <source>
        <dbReference type="ARBA" id="ARBA00022692"/>
    </source>
</evidence>
<comment type="subcellular location">
    <subcellularLocation>
        <location evidence="1">Cell membrane</location>
        <topology evidence="1">Multi-pass membrane protein</topology>
    </subcellularLocation>
</comment>
<dbReference type="PANTHER" id="PTHR33908">
    <property type="entry name" value="MANNOSYLTRANSFERASE YKCB-RELATED"/>
    <property type="match status" value="1"/>
</dbReference>
<evidence type="ECO:0000259" key="9">
    <source>
        <dbReference type="Pfam" id="PF13231"/>
    </source>
</evidence>
<proteinExistence type="predicted"/>
<evidence type="ECO:0000256" key="6">
    <source>
        <dbReference type="ARBA" id="ARBA00022989"/>
    </source>
</evidence>
<name>A0A4Y6U8U5_9PROT</name>
<feature type="transmembrane region" description="Helical" evidence="8">
    <location>
        <begin position="322"/>
        <end position="341"/>
    </location>
</feature>
<evidence type="ECO:0000256" key="3">
    <source>
        <dbReference type="ARBA" id="ARBA00022676"/>
    </source>
</evidence>
<keyword evidence="11" id="KW-1185">Reference proteome</keyword>
<dbReference type="InterPro" id="IPR038731">
    <property type="entry name" value="RgtA/B/C-like"/>
</dbReference>
<evidence type="ECO:0000256" key="7">
    <source>
        <dbReference type="ARBA" id="ARBA00023136"/>
    </source>
</evidence>
<keyword evidence="4 10" id="KW-0808">Transferase</keyword>
<evidence type="ECO:0000256" key="4">
    <source>
        <dbReference type="ARBA" id="ARBA00022679"/>
    </source>
</evidence>
<dbReference type="GO" id="GO:0005886">
    <property type="term" value="C:plasma membrane"/>
    <property type="evidence" value="ECO:0007669"/>
    <property type="project" value="UniProtKB-SubCell"/>
</dbReference>
<feature type="domain" description="Glycosyltransferase RgtA/B/C/D-like" evidence="9">
    <location>
        <begin position="98"/>
        <end position="245"/>
    </location>
</feature>
<evidence type="ECO:0000256" key="2">
    <source>
        <dbReference type="ARBA" id="ARBA00022475"/>
    </source>
</evidence>
<keyword evidence="3" id="KW-0328">Glycosyltransferase</keyword>
<evidence type="ECO:0000313" key="11">
    <source>
        <dbReference type="Proteomes" id="UP000318709"/>
    </source>
</evidence>
<dbReference type="EMBL" id="CP038231">
    <property type="protein sequence ID" value="QDH12988.1"/>
    <property type="molecule type" value="Genomic_DNA"/>
</dbReference>
<dbReference type="AlphaFoldDB" id="A0A4Y6U8U5"/>
<gene>
    <name evidence="10" type="ORF">E3E12_00870</name>
</gene>
<feature type="transmembrane region" description="Helical" evidence="8">
    <location>
        <begin position="412"/>
        <end position="431"/>
    </location>
</feature>
<keyword evidence="6 8" id="KW-1133">Transmembrane helix</keyword>
<dbReference type="Pfam" id="PF13231">
    <property type="entry name" value="PMT_2"/>
    <property type="match status" value="1"/>
</dbReference>
<reference evidence="10 11" key="1">
    <citation type="submission" date="2019-03" db="EMBL/GenBank/DDBJ databases">
        <title>The complete genome sequence of Swingsia_sp. F3b2 LMG30590(T).</title>
        <authorList>
            <person name="Chua K.-O."/>
            <person name="Chan K.-G."/>
            <person name="See-Too W.-S."/>
        </authorList>
    </citation>
    <scope>NUCLEOTIDE SEQUENCE [LARGE SCALE GENOMIC DNA]</scope>
    <source>
        <strain evidence="10 11">F3b2</strain>
    </source>
</reference>
<dbReference type="InterPro" id="IPR050297">
    <property type="entry name" value="LipidA_mod_glycosyltrf_83"/>
</dbReference>
<dbReference type="GO" id="GO:0009103">
    <property type="term" value="P:lipopolysaccharide biosynthetic process"/>
    <property type="evidence" value="ECO:0007669"/>
    <property type="project" value="UniProtKB-ARBA"/>
</dbReference>
<evidence type="ECO:0000256" key="8">
    <source>
        <dbReference type="SAM" id="Phobius"/>
    </source>
</evidence>
<sequence>MVCWRFGHSGWRLPAMVGHILRLSHGMFLWGEKLTMLCPVKSHKENTCKSPPWQRALWVGLAGLTALRLVVAATLPLVPDEAYYALWATLPLQGGYYDHPFMVALWMKGGMTLLGPQPLGVRLAGPLGAWLASWALARAVGLSLPSCAPGQRAKAAFWVVMSLNATPGFSLAMLVMTPDVPLMVMTCLGLWALMGAWADPGRLWRWGLAGFMGGLAFDSKYTAALPWGGALANLLWQAWRHLTKRPPNSLQDVKVRPAPKGHVAAPQSALPALASAGVMAAAALLAAEPVLLWNARHGGVGLVKQFGRLGTAGWGWHYEVEFMAGQLALATPLLVLCWWRGFSVAQRHAQGKAGFQAMMWLVLPGLALFTFQALHSRVQPNWPLLLYPMLAWGAGWLALWGSAFWQRLMGWGVGLGLLGTVGIMALAWWPLPASWHVSAHWNVVARQSAGWDGLLLNVRPVQRCDLVVADYALAARLAWSARSLGVGGPFYSTDQRWKWLAGAKAVINAPSMVQSLHEWRPGKEPAPGQPNWPQGAVLVPRPYKEGFGQGEGSTEPKPAVRFYVLSPCQPFAQAFGAGQRLWRLPD</sequence>
<feature type="transmembrane region" description="Helical" evidence="8">
    <location>
        <begin position="269"/>
        <end position="287"/>
    </location>
</feature>
<dbReference type="OrthoDB" id="9811222at2"/>